<comment type="caution">
    <text evidence="2">The sequence shown here is derived from an EMBL/GenBank/DDBJ whole genome shotgun (WGS) entry which is preliminary data.</text>
</comment>
<feature type="transmembrane region" description="Helical" evidence="1">
    <location>
        <begin position="90"/>
        <end position="110"/>
    </location>
</feature>
<dbReference type="AlphaFoldDB" id="A0A934Q2U1"/>
<feature type="transmembrane region" description="Helical" evidence="1">
    <location>
        <begin position="245"/>
        <end position="265"/>
    </location>
</feature>
<evidence type="ECO:0000313" key="3">
    <source>
        <dbReference type="Proteomes" id="UP000617041"/>
    </source>
</evidence>
<feature type="transmembrane region" description="Helical" evidence="1">
    <location>
        <begin position="297"/>
        <end position="315"/>
    </location>
</feature>
<feature type="transmembrane region" description="Helical" evidence="1">
    <location>
        <begin position="272"/>
        <end position="291"/>
    </location>
</feature>
<sequence>MESSASLARPVNYSIEADALFVACICMGAVSVFMYPINHDVAWLLSVSDQIRLGARHYVDVIDVSPPLIAWIGIPFAAAADLLRLNIGDLFRVVVILAAAGSVVATARLLRAGSSLRLVVWLAAAPAAAYDFGQREHLALLASLPYIATAMLRFQGTPPARGVRLGVALPAAMGLLIKPHFLLVPMLVEGWLLLNKRPCKATIIAFAGSLAVYGAAVALIAPQYIAMAGMLAKIYAFNFLGISPWAFLHEFNFQLGCGCLLASLIARNARPASASVLSCAALGFALSAATQAKGWSYHWYPFFAISLLALGAAVSRLTATGTLTTVVVLANAALLAATPFLALRANPFLPAFRPLVEELGGGKIVVLSNTVRTIYPLVTLPGNSNASRLPVMQLLSASILQHEHGTEKRLRATLVEDFVRNRPDIVIVENHPREMPDDFDFLDYLSQDPAFGRELASLHPVRKIGRFTFYQRR</sequence>
<keyword evidence="1" id="KW-1133">Transmembrane helix</keyword>
<feature type="transmembrane region" description="Helical" evidence="1">
    <location>
        <begin position="58"/>
        <end position="78"/>
    </location>
</feature>
<dbReference type="Proteomes" id="UP000617041">
    <property type="component" value="Unassembled WGS sequence"/>
</dbReference>
<feature type="transmembrane region" description="Helical" evidence="1">
    <location>
        <begin position="168"/>
        <end position="194"/>
    </location>
</feature>
<keyword evidence="1" id="KW-0472">Membrane</keyword>
<keyword evidence="3" id="KW-1185">Reference proteome</keyword>
<proteinExistence type="predicted"/>
<dbReference type="RefSeq" id="WP_200788977.1">
    <property type="nucleotide sequence ID" value="NZ_JAEDAO010000001.1"/>
</dbReference>
<accession>A0A934Q2U1</accession>
<name>A0A934Q2U1_9BURK</name>
<organism evidence="2 3">
    <name type="scientific">Ramlibacter algicola</name>
    <dbReference type="NCBI Taxonomy" id="2795217"/>
    <lineage>
        <taxon>Bacteria</taxon>
        <taxon>Pseudomonadati</taxon>
        <taxon>Pseudomonadota</taxon>
        <taxon>Betaproteobacteria</taxon>
        <taxon>Burkholderiales</taxon>
        <taxon>Comamonadaceae</taxon>
        <taxon>Ramlibacter</taxon>
    </lineage>
</organism>
<feature type="transmembrane region" description="Helical" evidence="1">
    <location>
        <begin position="201"/>
        <end position="225"/>
    </location>
</feature>
<keyword evidence="1" id="KW-0812">Transmembrane</keyword>
<evidence type="ECO:0000313" key="2">
    <source>
        <dbReference type="EMBL" id="MBK0394020.1"/>
    </source>
</evidence>
<feature type="transmembrane region" description="Helical" evidence="1">
    <location>
        <begin position="20"/>
        <end position="37"/>
    </location>
</feature>
<protein>
    <submittedName>
        <fullName evidence="2">Uncharacterized protein</fullName>
    </submittedName>
</protein>
<evidence type="ECO:0000256" key="1">
    <source>
        <dbReference type="SAM" id="Phobius"/>
    </source>
</evidence>
<reference evidence="2" key="1">
    <citation type="submission" date="2020-12" db="EMBL/GenBank/DDBJ databases">
        <title>Ramlibacter sp. nov., isolated from a freshwater alga, Cryptomonas.</title>
        <authorList>
            <person name="Kim H.M."/>
            <person name="Jeon C.O."/>
        </authorList>
    </citation>
    <scope>NUCLEOTIDE SEQUENCE</scope>
    <source>
        <strain evidence="2">CrO1</strain>
    </source>
</reference>
<feature type="transmembrane region" description="Helical" evidence="1">
    <location>
        <begin position="322"/>
        <end position="343"/>
    </location>
</feature>
<dbReference type="EMBL" id="JAEDAO010000001">
    <property type="protein sequence ID" value="MBK0394020.1"/>
    <property type="molecule type" value="Genomic_DNA"/>
</dbReference>
<gene>
    <name evidence="2" type="ORF">I8E28_15570</name>
</gene>
<feature type="transmembrane region" description="Helical" evidence="1">
    <location>
        <begin position="138"/>
        <end position="156"/>
    </location>
</feature>